<feature type="binding site" evidence="6">
    <location>
        <position position="101"/>
    </location>
    <ligand>
        <name>5-phospho-alpha-D-ribose 1-diphosphate</name>
        <dbReference type="ChEBI" id="CHEBI:58017"/>
        <note>ligand shared between dimeric partners</note>
    </ligand>
</feature>
<dbReference type="eggNOG" id="COG0461">
    <property type="taxonomic scope" value="Bacteria"/>
</dbReference>
<dbReference type="SUPFAM" id="SSF53271">
    <property type="entry name" value="PRTase-like"/>
    <property type="match status" value="1"/>
</dbReference>
<dbReference type="Proteomes" id="UP000009286">
    <property type="component" value="Chromosome"/>
</dbReference>
<dbReference type="CDD" id="cd06223">
    <property type="entry name" value="PRTases_typeI"/>
    <property type="match status" value="1"/>
</dbReference>
<dbReference type="Gene3D" id="3.40.50.2020">
    <property type="match status" value="1"/>
</dbReference>
<dbReference type="KEGG" id="mai:MICA_1853"/>
<evidence type="ECO:0000256" key="4">
    <source>
        <dbReference type="ARBA" id="ARBA00022679"/>
    </source>
</evidence>
<dbReference type="HAMAP" id="MF_01208">
    <property type="entry name" value="PyrE"/>
    <property type="match status" value="1"/>
</dbReference>
<comment type="subunit">
    <text evidence="6">Homodimer.</text>
</comment>
<comment type="similarity">
    <text evidence="6">Belongs to the purine/pyrimidine phosphoribosyltransferase family. PyrE subfamily.</text>
</comment>
<evidence type="ECO:0000256" key="3">
    <source>
        <dbReference type="ARBA" id="ARBA00022676"/>
    </source>
</evidence>
<organism evidence="7 8">
    <name type="scientific">Micavibrio aeruginosavorus (strain ARL-13)</name>
    <dbReference type="NCBI Taxonomy" id="856793"/>
    <lineage>
        <taxon>Bacteria</taxon>
        <taxon>Pseudomonadati</taxon>
        <taxon>Bdellovibrionota</taxon>
        <taxon>Bdellovibrionia</taxon>
        <taxon>Bdellovibrionales</taxon>
        <taxon>Pseudobdellovibrionaceae</taxon>
        <taxon>Micavibrio</taxon>
    </lineage>
</organism>
<gene>
    <name evidence="6 7" type="primary">pyrE</name>
    <name evidence="7" type="ordered locus">MICA_1853</name>
</gene>
<comment type="cofactor">
    <cofactor evidence="6">
        <name>Mg(2+)</name>
        <dbReference type="ChEBI" id="CHEBI:18420"/>
    </cofactor>
</comment>
<protein>
    <recommendedName>
        <fullName evidence="2 6">Orotate phosphoribosyltransferase</fullName>
        <shortName evidence="6">OPRT</shortName>
        <shortName evidence="6">OPRTase</shortName>
        <ecNumber evidence="2 6">2.4.2.10</ecNumber>
    </recommendedName>
</protein>
<name>G2KM70_MICAA</name>
<dbReference type="AlphaFoldDB" id="G2KM70"/>
<feature type="binding site" evidence="6">
    <location>
        <position position="132"/>
    </location>
    <ligand>
        <name>orotate</name>
        <dbReference type="ChEBI" id="CHEBI:30839"/>
    </ligand>
</feature>
<feature type="binding site" description="in other chain" evidence="6">
    <location>
        <begin position="128"/>
        <end position="136"/>
    </location>
    <ligand>
        <name>5-phospho-alpha-D-ribose 1-diphosphate</name>
        <dbReference type="ChEBI" id="CHEBI:58017"/>
        <note>ligand shared between dimeric partners</note>
    </ligand>
</feature>
<dbReference type="UniPathway" id="UPA00070">
    <property type="reaction ID" value="UER00119"/>
</dbReference>
<evidence type="ECO:0000256" key="1">
    <source>
        <dbReference type="ARBA" id="ARBA00004889"/>
    </source>
</evidence>
<dbReference type="PANTHER" id="PTHR19278">
    <property type="entry name" value="OROTATE PHOSPHORIBOSYLTRANSFERASE"/>
    <property type="match status" value="1"/>
</dbReference>
<evidence type="ECO:0000256" key="2">
    <source>
        <dbReference type="ARBA" id="ARBA00011971"/>
    </source>
</evidence>
<keyword evidence="4 6" id="KW-0808">Transferase</keyword>
<keyword evidence="5 6" id="KW-0665">Pyrimidine biosynthesis</keyword>
<dbReference type="InterPro" id="IPR029057">
    <property type="entry name" value="PRTase-like"/>
</dbReference>
<dbReference type="STRING" id="856793.MICA_1853"/>
<dbReference type="HOGENOM" id="CLU_074878_1_0_5"/>
<proteinExistence type="inferred from homology"/>
<keyword evidence="3 6" id="KW-0328">Glycosyltransferase</keyword>
<reference evidence="7 8" key="1">
    <citation type="journal article" date="2011" name="BMC Genomics">
        <title>Genomic insights into an obligate epibiotic bacterial predator: Micavibrio aeruginosavorus ARL-13.</title>
        <authorList>
            <person name="Wang Z."/>
            <person name="Kadouri D."/>
            <person name="Wu M."/>
        </authorList>
    </citation>
    <scope>NUCLEOTIDE SEQUENCE [LARGE SCALE GENOMIC DNA]</scope>
    <source>
        <strain evidence="7 8">ARL-13</strain>
    </source>
</reference>
<feature type="binding site" description="in other chain" evidence="6">
    <location>
        <position position="102"/>
    </location>
    <ligand>
        <name>5-phospho-alpha-D-ribose 1-diphosphate</name>
        <dbReference type="ChEBI" id="CHEBI:58017"/>
        <note>ligand shared between dimeric partners</note>
    </ligand>
</feature>
<comment type="pathway">
    <text evidence="1 6">Pyrimidine metabolism; UMP biosynthesis via de novo pathway; UMP from orotate: step 1/2.</text>
</comment>
<dbReference type="NCBIfam" id="NF001729">
    <property type="entry name" value="PRK00455.1-3"/>
    <property type="match status" value="1"/>
</dbReference>
<dbReference type="PANTHER" id="PTHR19278:SF9">
    <property type="entry name" value="URIDINE 5'-MONOPHOSPHATE SYNTHASE"/>
    <property type="match status" value="1"/>
</dbReference>
<comment type="catalytic activity">
    <reaction evidence="6">
        <text>orotidine 5'-phosphate + diphosphate = orotate + 5-phospho-alpha-D-ribose 1-diphosphate</text>
        <dbReference type="Rhea" id="RHEA:10380"/>
        <dbReference type="ChEBI" id="CHEBI:30839"/>
        <dbReference type="ChEBI" id="CHEBI:33019"/>
        <dbReference type="ChEBI" id="CHEBI:57538"/>
        <dbReference type="ChEBI" id="CHEBI:58017"/>
        <dbReference type="EC" id="2.4.2.10"/>
    </reaction>
</comment>
<keyword evidence="6" id="KW-0460">Magnesium</keyword>
<dbReference type="GO" id="GO:0000287">
    <property type="term" value="F:magnesium ion binding"/>
    <property type="evidence" value="ECO:0007669"/>
    <property type="project" value="UniProtKB-UniRule"/>
</dbReference>
<dbReference type="EC" id="2.4.2.10" evidence="2 6"/>
<dbReference type="OrthoDB" id="9802134at2"/>
<evidence type="ECO:0000256" key="6">
    <source>
        <dbReference type="HAMAP-Rule" id="MF_01208"/>
    </source>
</evidence>
<evidence type="ECO:0000313" key="8">
    <source>
        <dbReference type="Proteomes" id="UP000009286"/>
    </source>
</evidence>
<dbReference type="GO" id="GO:0044205">
    <property type="term" value="P:'de novo' UMP biosynthetic process"/>
    <property type="evidence" value="ECO:0007669"/>
    <property type="project" value="UniProtKB-UniRule"/>
</dbReference>
<evidence type="ECO:0000256" key="5">
    <source>
        <dbReference type="ARBA" id="ARBA00022975"/>
    </source>
</evidence>
<comment type="caution">
    <text evidence="6">Lacks conserved residue(s) required for the propagation of feature annotation.</text>
</comment>
<comment type="function">
    <text evidence="6">Catalyzes the transfer of a ribosyl phosphate group from 5-phosphoribose 1-diphosphate to orotate, leading to the formation of orotidine monophosphate (OMP).</text>
</comment>
<evidence type="ECO:0000313" key="7">
    <source>
        <dbReference type="EMBL" id="AEP10164.1"/>
    </source>
</evidence>
<dbReference type="InterPro" id="IPR023031">
    <property type="entry name" value="OPRT"/>
</dbReference>
<dbReference type="InterPro" id="IPR000836">
    <property type="entry name" value="PRTase_dom"/>
</dbReference>
<accession>G2KM70</accession>
<dbReference type="GO" id="GO:0019856">
    <property type="term" value="P:pyrimidine nucleobase biosynthetic process"/>
    <property type="evidence" value="ECO:0007669"/>
    <property type="project" value="TreeGrafter"/>
</dbReference>
<dbReference type="RefSeq" id="WP_014103387.1">
    <property type="nucleotide sequence ID" value="NC_016026.1"/>
</dbReference>
<keyword evidence="8" id="KW-1185">Reference proteome</keyword>
<dbReference type="EMBL" id="CP002382">
    <property type="protein sequence ID" value="AEP10164.1"/>
    <property type="molecule type" value="Genomic_DNA"/>
</dbReference>
<feature type="binding site" evidence="6">
    <location>
        <position position="105"/>
    </location>
    <ligand>
        <name>5-phospho-alpha-D-ribose 1-diphosphate</name>
        <dbReference type="ChEBI" id="CHEBI:58017"/>
        <note>ligand shared between dimeric partners</note>
    </ligand>
</feature>
<sequence length="228" mass="25264">MSTDRKEIAKIAAQILLDTKSVLFNVEHPFIFTSGRASPVYTDCRRLIAFPAERTQLMDFGADIIRSQCPNVDYIAGGETAGIPYAAFIAERLNKPMLYVRKKPKGFGRMAQIEGCMDQEGAEAILVEDMQSDGASKKVFIDALRAAGAQINHSFVIFHYGIFPSSEANMKAMGVTLHALTTFWDVLAVARERNYFDTATLDEVEKFLHAPEDWSNAHGGQVKEGISH</sequence>
<dbReference type="GO" id="GO:0004588">
    <property type="term" value="F:orotate phosphoribosyltransferase activity"/>
    <property type="evidence" value="ECO:0007669"/>
    <property type="project" value="UniProtKB-UniRule"/>
</dbReference>